<keyword evidence="2" id="KW-1185">Reference proteome</keyword>
<dbReference type="RefSeq" id="WP_267678445.1">
    <property type="nucleotide sequence ID" value="NZ_CP113088.1"/>
</dbReference>
<reference evidence="1" key="1">
    <citation type="submission" date="2022-11" db="EMBL/GenBank/DDBJ databases">
        <title>Lacinutrix neustonica HL-RS19T sp. nov., isolated from the surface microlayer sample of brackish Lake Shihwa.</title>
        <authorList>
            <person name="Choi J.Y."/>
            <person name="Hwang C.Y."/>
        </authorList>
    </citation>
    <scope>NUCLEOTIDE SEQUENCE</scope>
    <source>
        <strain evidence="1">HL-RS19</strain>
    </source>
</reference>
<gene>
    <name evidence="1" type="ORF">N7U66_10535</name>
</gene>
<dbReference type="KEGG" id="lnu:N7U66_10535"/>
<dbReference type="AlphaFoldDB" id="A0A9E8MY31"/>
<accession>A0A9E8MY31</accession>
<dbReference type="EMBL" id="CP113088">
    <property type="protein sequence ID" value="WAC03808.1"/>
    <property type="molecule type" value="Genomic_DNA"/>
</dbReference>
<sequence length="125" mass="15050">MKKIIYTFLLISLNMFSQEKEKIVFLFNKASDTLIVKHDSEIYSIDKKHTFKFDGKKNEKIETKYDLIKSKKFESFSEFIRLNTGKKYPDYFNIYSFYIFIKDKNDIGCLIEVEKIWLVEDKIVD</sequence>
<name>A0A9E8MY31_9FLAO</name>
<dbReference type="Proteomes" id="UP001164705">
    <property type="component" value="Chromosome"/>
</dbReference>
<evidence type="ECO:0000313" key="2">
    <source>
        <dbReference type="Proteomes" id="UP001164705"/>
    </source>
</evidence>
<organism evidence="1 2">
    <name type="scientific">Lacinutrix neustonica</name>
    <dbReference type="NCBI Taxonomy" id="2980107"/>
    <lineage>
        <taxon>Bacteria</taxon>
        <taxon>Pseudomonadati</taxon>
        <taxon>Bacteroidota</taxon>
        <taxon>Flavobacteriia</taxon>
        <taxon>Flavobacteriales</taxon>
        <taxon>Flavobacteriaceae</taxon>
        <taxon>Lacinutrix</taxon>
    </lineage>
</organism>
<protein>
    <submittedName>
        <fullName evidence="1">Uncharacterized protein</fullName>
    </submittedName>
</protein>
<evidence type="ECO:0000313" key="1">
    <source>
        <dbReference type="EMBL" id="WAC03808.1"/>
    </source>
</evidence>
<proteinExistence type="predicted"/>